<organism evidence="1 2">
    <name type="scientific">Lasius niger</name>
    <name type="common">Black garden ant</name>
    <dbReference type="NCBI Taxonomy" id="67767"/>
    <lineage>
        <taxon>Eukaryota</taxon>
        <taxon>Metazoa</taxon>
        <taxon>Ecdysozoa</taxon>
        <taxon>Arthropoda</taxon>
        <taxon>Hexapoda</taxon>
        <taxon>Insecta</taxon>
        <taxon>Pterygota</taxon>
        <taxon>Neoptera</taxon>
        <taxon>Endopterygota</taxon>
        <taxon>Hymenoptera</taxon>
        <taxon>Apocrita</taxon>
        <taxon>Aculeata</taxon>
        <taxon>Formicoidea</taxon>
        <taxon>Formicidae</taxon>
        <taxon>Formicinae</taxon>
        <taxon>Lasius</taxon>
        <taxon>Lasius</taxon>
    </lineage>
</organism>
<gene>
    <name evidence="1" type="ORF">RF55_11678</name>
</gene>
<proteinExistence type="predicted"/>
<evidence type="ECO:0000313" key="2">
    <source>
        <dbReference type="Proteomes" id="UP000036403"/>
    </source>
</evidence>
<protein>
    <submittedName>
        <fullName evidence="1">Uncharacterized protein</fullName>
    </submittedName>
</protein>
<comment type="caution">
    <text evidence="1">The sequence shown here is derived from an EMBL/GenBank/DDBJ whole genome shotgun (WGS) entry which is preliminary data.</text>
</comment>
<dbReference type="EMBL" id="LBMM01008576">
    <property type="protein sequence ID" value="KMQ88776.1"/>
    <property type="molecule type" value="Genomic_DNA"/>
</dbReference>
<sequence length="164" mass="17876">MTSGGEPLSTAQILASDHQLSEEETVLQNRGSEPVQPESASCVNNTFDEFFDTCEKSTSDSPWAPALFNFAQNIVCSGLVEDRRSKLLKEYEVKDNLAILGPPKLNKLLVPALKSSTSVIKKDEYQSLSQVQVAASLNAFGLAISFILSPEIKQLLPEEANLAF</sequence>
<dbReference type="Proteomes" id="UP000036403">
    <property type="component" value="Unassembled WGS sequence"/>
</dbReference>
<dbReference type="PaxDb" id="67767-A0A0J7KEZ7"/>
<dbReference type="AlphaFoldDB" id="A0A0J7KEZ7"/>
<dbReference type="OrthoDB" id="7555207at2759"/>
<evidence type="ECO:0000313" key="1">
    <source>
        <dbReference type="EMBL" id="KMQ88776.1"/>
    </source>
</evidence>
<reference evidence="1 2" key="1">
    <citation type="submission" date="2015-04" db="EMBL/GenBank/DDBJ databases">
        <title>Lasius niger genome sequencing.</title>
        <authorList>
            <person name="Konorov E.A."/>
            <person name="Nikitin M.A."/>
            <person name="Kirill M.V."/>
            <person name="Chang P."/>
        </authorList>
    </citation>
    <scope>NUCLEOTIDE SEQUENCE [LARGE SCALE GENOMIC DNA]</scope>
    <source>
        <tissue evidence="1">Whole</tissue>
    </source>
</reference>
<keyword evidence="2" id="KW-1185">Reference proteome</keyword>
<name>A0A0J7KEZ7_LASNI</name>
<accession>A0A0J7KEZ7</accession>